<feature type="site" description="Cleavage; by autolysis" evidence="3">
    <location>
        <begin position="186"/>
        <end position="187"/>
    </location>
</feature>
<dbReference type="CDD" id="cd04513">
    <property type="entry name" value="Glycosylasparaginase"/>
    <property type="match status" value="1"/>
</dbReference>
<dbReference type="RefSeq" id="WP_073573430.1">
    <property type="nucleotide sequence ID" value="NZ_FRXN01000006.1"/>
</dbReference>
<reference evidence="5" key="1">
    <citation type="submission" date="2016-12" db="EMBL/GenBank/DDBJ databases">
        <authorList>
            <person name="Varghese N."/>
            <person name="Submissions S."/>
        </authorList>
    </citation>
    <scope>NUCLEOTIDE SEQUENCE [LARGE SCALE GENOMIC DNA]</scope>
    <source>
        <strain evidence="5">DSM 25035</strain>
    </source>
</reference>
<dbReference type="AlphaFoldDB" id="A0A1M7ZJH4"/>
<dbReference type="GO" id="GO:0016811">
    <property type="term" value="F:hydrolase activity, acting on carbon-nitrogen (but not peptide) bonds, in linear amides"/>
    <property type="evidence" value="ECO:0007669"/>
    <property type="project" value="UniProtKB-ARBA"/>
</dbReference>
<dbReference type="OrthoDB" id="9780217at2"/>
<gene>
    <name evidence="4" type="ORF">SAMN04488108_3838</name>
</gene>
<proteinExistence type="predicted"/>
<dbReference type="PANTHER" id="PTHR10188">
    <property type="entry name" value="L-ASPARAGINASE"/>
    <property type="match status" value="1"/>
</dbReference>
<dbReference type="GO" id="GO:0005737">
    <property type="term" value="C:cytoplasm"/>
    <property type="evidence" value="ECO:0007669"/>
    <property type="project" value="TreeGrafter"/>
</dbReference>
<sequence>MSQRRKFIKQTLMSSALFIPGVGQTFANGPKSQNAGEKPLILSTWNHGLPANAAALKKYAETNNILDAVEAGVMDTELDMSNLSVGLQGLPDREGITTLDASIMKGDGSCGSVAFVRQVKHPISLARVVMEKTPHVMIVGEGARQLAIAEGFPIEEEKLSPKAKAAYLKWKETSQYKPVINIENHDTIGMIGIGADGKLAGSCTTSGLAYKMHGRVGDSPIIGAGLYVDDEVGAATATGLGESIIRICGSFLIVELMRQGRTPQEACEETVRRLVAKNEKNIKDLQAGFLAINKDGEVGAFAVHPGFNFAKGGLHGNAMIDSNSYFKG</sequence>
<evidence type="ECO:0000313" key="5">
    <source>
        <dbReference type="Proteomes" id="UP000184609"/>
    </source>
</evidence>
<evidence type="ECO:0000256" key="3">
    <source>
        <dbReference type="PIRSR" id="PIRSR600246-3"/>
    </source>
</evidence>
<evidence type="ECO:0000256" key="1">
    <source>
        <dbReference type="PIRSR" id="PIRSR600246-1"/>
    </source>
</evidence>
<evidence type="ECO:0000313" key="4">
    <source>
        <dbReference type="EMBL" id="SHO65065.1"/>
    </source>
</evidence>
<dbReference type="Pfam" id="PF01112">
    <property type="entry name" value="Asparaginase_2"/>
    <property type="match status" value="1"/>
</dbReference>
<feature type="binding site" evidence="2">
    <location>
        <begin position="215"/>
        <end position="218"/>
    </location>
    <ligand>
        <name>substrate</name>
    </ligand>
</feature>
<feature type="binding site" evidence="2">
    <location>
        <begin position="238"/>
        <end position="241"/>
    </location>
    <ligand>
        <name>substrate</name>
    </ligand>
</feature>
<dbReference type="SUPFAM" id="SSF56235">
    <property type="entry name" value="N-terminal nucleophile aminohydrolases (Ntn hydrolases)"/>
    <property type="match status" value="1"/>
</dbReference>
<dbReference type="FunFam" id="3.60.20.30:FF:000005">
    <property type="entry name" value="N(4)-(Beta-N-acetylglucosaminyl)-L-asparaginase"/>
    <property type="match status" value="1"/>
</dbReference>
<dbReference type="EMBL" id="FRXN01000006">
    <property type="protein sequence ID" value="SHO65065.1"/>
    <property type="molecule type" value="Genomic_DNA"/>
</dbReference>
<dbReference type="InterPro" id="IPR000246">
    <property type="entry name" value="Peptidase_T2"/>
</dbReference>
<dbReference type="PANTHER" id="PTHR10188:SF6">
    <property type="entry name" value="N(4)-(BETA-N-ACETYLGLUCOSAMINYL)-L-ASPARAGINASE"/>
    <property type="match status" value="1"/>
</dbReference>
<dbReference type="Gene3D" id="3.60.20.30">
    <property type="entry name" value="(Glycosyl)asparaginase"/>
    <property type="match status" value="1"/>
</dbReference>
<evidence type="ECO:0000256" key="2">
    <source>
        <dbReference type="PIRSR" id="PIRSR600246-2"/>
    </source>
</evidence>
<dbReference type="STRING" id="1073327.SAMN04488108_3838"/>
<dbReference type="Proteomes" id="UP000184609">
    <property type="component" value="Unassembled WGS sequence"/>
</dbReference>
<name>A0A1M7ZJH4_9BACT</name>
<organism evidence="4 5">
    <name type="scientific">Algoriphagus zhangzhouensis</name>
    <dbReference type="NCBI Taxonomy" id="1073327"/>
    <lineage>
        <taxon>Bacteria</taxon>
        <taxon>Pseudomonadati</taxon>
        <taxon>Bacteroidota</taxon>
        <taxon>Cytophagia</taxon>
        <taxon>Cytophagales</taxon>
        <taxon>Cyclobacteriaceae</taxon>
        <taxon>Algoriphagus</taxon>
    </lineage>
</organism>
<keyword evidence="5" id="KW-1185">Reference proteome</keyword>
<feature type="active site" description="Nucleophile" evidence="1">
    <location>
        <position position="187"/>
    </location>
</feature>
<dbReference type="InterPro" id="IPR029055">
    <property type="entry name" value="Ntn_hydrolases_N"/>
</dbReference>
<protein>
    <submittedName>
        <fullName evidence="4">N4-(Beta-N-acetylglucosaminyl)-L-asparaginase</fullName>
    </submittedName>
</protein>
<accession>A0A1M7ZJH4</accession>